<dbReference type="InterPro" id="IPR036165">
    <property type="entry name" value="YefM-like_sf"/>
</dbReference>
<evidence type="ECO:0000313" key="3">
    <source>
        <dbReference type="Proteomes" id="UP000648535"/>
    </source>
</evidence>
<gene>
    <name evidence="2" type="ORF">GCM10009769_08270</name>
</gene>
<dbReference type="NCBIfam" id="TIGR01552">
    <property type="entry name" value="phd_fam"/>
    <property type="match status" value="1"/>
</dbReference>
<comment type="similarity">
    <text evidence="1">Belongs to the phD/YefM antitoxin family.</text>
</comment>
<accession>A0A8H9KXE9</accession>
<dbReference type="EMBL" id="BMOI01000002">
    <property type="protein sequence ID" value="GGK92419.1"/>
    <property type="molecule type" value="Genomic_DNA"/>
</dbReference>
<name>A0A8H9KXE9_9MICO</name>
<evidence type="ECO:0008006" key="4">
    <source>
        <dbReference type="Google" id="ProtNLM"/>
    </source>
</evidence>
<dbReference type="Proteomes" id="UP000648535">
    <property type="component" value="Unassembled WGS sequence"/>
</dbReference>
<comment type="caution">
    <text evidence="2">The sequence shown here is derived from an EMBL/GenBank/DDBJ whole genome shotgun (WGS) entry which is preliminary data.</text>
</comment>
<dbReference type="SUPFAM" id="SSF143120">
    <property type="entry name" value="YefM-like"/>
    <property type="match status" value="1"/>
</dbReference>
<proteinExistence type="inferred from homology"/>
<organism evidence="2 3">
    <name type="scientific">Curtobacterium luteum</name>
    <dbReference type="NCBI Taxonomy" id="33881"/>
    <lineage>
        <taxon>Bacteria</taxon>
        <taxon>Bacillati</taxon>
        <taxon>Actinomycetota</taxon>
        <taxon>Actinomycetes</taxon>
        <taxon>Micrococcales</taxon>
        <taxon>Microbacteriaceae</taxon>
        <taxon>Curtobacterium</taxon>
    </lineage>
</organism>
<protein>
    <recommendedName>
        <fullName evidence="4">Antitoxin</fullName>
    </recommendedName>
</protein>
<dbReference type="AlphaFoldDB" id="A0A8H9KXE9"/>
<reference evidence="2" key="1">
    <citation type="journal article" date="2014" name="Int. J. Syst. Evol. Microbiol.">
        <title>Complete genome sequence of Corynebacterium casei LMG S-19264T (=DSM 44701T), isolated from a smear-ripened cheese.</title>
        <authorList>
            <consortium name="US DOE Joint Genome Institute (JGI-PGF)"/>
            <person name="Walter F."/>
            <person name="Albersmeier A."/>
            <person name="Kalinowski J."/>
            <person name="Ruckert C."/>
        </authorList>
    </citation>
    <scope>NUCLEOTIDE SEQUENCE</scope>
    <source>
        <strain evidence="2">JCM 1480</strain>
    </source>
</reference>
<evidence type="ECO:0000313" key="2">
    <source>
        <dbReference type="EMBL" id="GGK92419.1"/>
    </source>
</evidence>
<reference evidence="2" key="2">
    <citation type="submission" date="2020-09" db="EMBL/GenBank/DDBJ databases">
        <authorList>
            <person name="Sun Q."/>
            <person name="Ohkuma M."/>
        </authorList>
    </citation>
    <scope>NUCLEOTIDE SEQUENCE</scope>
    <source>
        <strain evidence="2">JCM 1480</strain>
    </source>
</reference>
<sequence>MTYETYGSYDPYMYSLPASEARQRWSDLLNHAHREPVGITIRGREQVVVLDADLAHRALAALDDAIDRAAVDAVRAELEDDPETLPLADVARELGIELD</sequence>
<dbReference type="Gene3D" id="3.40.1620.10">
    <property type="entry name" value="YefM-like domain"/>
    <property type="match status" value="1"/>
</dbReference>
<evidence type="ECO:0000256" key="1">
    <source>
        <dbReference type="ARBA" id="ARBA00009981"/>
    </source>
</evidence>